<feature type="domain" description="FecR protein" evidence="2">
    <location>
        <begin position="105"/>
        <end position="195"/>
    </location>
</feature>
<dbReference type="InterPro" id="IPR032623">
    <property type="entry name" value="FecR_N"/>
</dbReference>
<comment type="caution">
    <text evidence="4">The sequence shown here is derived from an EMBL/GenBank/DDBJ whole genome shotgun (WGS) entry which is preliminary data.</text>
</comment>
<keyword evidence="1" id="KW-0472">Membrane</keyword>
<keyword evidence="5" id="KW-1185">Reference proteome</keyword>
<evidence type="ECO:0000259" key="3">
    <source>
        <dbReference type="Pfam" id="PF16220"/>
    </source>
</evidence>
<dbReference type="Gene3D" id="3.55.50.30">
    <property type="match status" value="1"/>
</dbReference>
<dbReference type="Pfam" id="PF04773">
    <property type="entry name" value="FecR"/>
    <property type="match status" value="1"/>
</dbReference>
<reference evidence="4 5" key="1">
    <citation type="submission" date="2020-08" db="EMBL/GenBank/DDBJ databases">
        <title>Pseudomonas sp. nov.</title>
        <authorList>
            <person name="Gieschler S."/>
            <person name="Fiedler G."/>
            <person name="Brinks E."/>
            <person name="Boehnlein C."/>
            <person name="Franz C.M.A.P."/>
            <person name="Kabisch J."/>
        </authorList>
    </citation>
    <scope>NUCLEOTIDE SEQUENCE [LARGE SCALE GENOMIC DNA]</scope>
    <source>
        <strain evidence="4 5">MBT-2</strain>
    </source>
</reference>
<dbReference type="EMBL" id="JACMYH010000004">
    <property type="protein sequence ID" value="MBC2679707.1"/>
    <property type="molecule type" value="Genomic_DNA"/>
</dbReference>
<sequence length="310" mass="33728">MAHVDDISHRASAWFALMQGGSPTAAEQAELAAWLDADPRHAEAYAQLEHLWAASAQLPSLNAAPAAAQLSRRRFVGMGIAASAVAVSACASMLWLNDMGLPFADVRSAVGERRTVSLPDGSTVDLAGHTALNVDFSPTRRAVELLHGEAYFNVLPAAAGEFTVNSRSGQVVAAEGEFCLSCDDASTLLTVSRKTVRVVTANQQIDLAEGLSLRFSSDRTSPIQHAELAQVLAWRSGRLVFFDKPLFTVIDELQRWREGRIFIMDKQLASRRVSLILNLNKPEQMLDAITKALAVRVDRYTDLITLIYPA</sequence>
<dbReference type="PANTHER" id="PTHR30273:SF2">
    <property type="entry name" value="PROTEIN FECR"/>
    <property type="match status" value="1"/>
</dbReference>
<evidence type="ECO:0000256" key="1">
    <source>
        <dbReference type="SAM" id="Phobius"/>
    </source>
</evidence>
<dbReference type="Pfam" id="PF16220">
    <property type="entry name" value="DUF4880"/>
    <property type="match status" value="1"/>
</dbReference>
<accession>A0A7X1G762</accession>
<keyword evidence="1" id="KW-1133">Transmembrane helix</keyword>
<evidence type="ECO:0000313" key="4">
    <source>
        <dbReference type="EMBL" id="MBC2679707.1"/>
    </source>
</evidence>
<dbReference type="PANTHER" id="PTHR30273">
    <property type="entry name" value="PERIPLASMIC SIGNAL SENSOR AND SIGMA FACTOR ACTIVATOR FECR-RELATED"/>
    <property type="match status" value="1"/>
</dbReference>
<organism evidence="4 5">
    <name type="scientific">Pseudomonas baltica</name>
    <dbReference type="NCBI Taxonomy" id="2762576"/>
    <lineage>
        <taxon>Bacteria</taxon>
        <taxon>Pseudomonadati</taxon>
        <taxon>Pseudomonadota</taxon>
        <taxon>Gammaproteobacteria</taxon>
        <taxon>Pseudomonadales</taxon>
        <taxon>Pseudomonadaceae</taxon>
        <taxon>Pseudomonas</taxon>
    </lineage>
</organism>
<dbReference type="Gene3D" id="2.60.120.1440">
    <property type="match status" value="1"/>
</dbReference>
<dbReference type="InterPro" id="IPR012373">
    <property type="entry name" value="Ferrdict_sens_TM"/>
</dbReference>
<evidence type="ECO:0000313" key="5">
    <source>
        <dbReference type="Proteomes" id="UP000546173"/>
    </source>
</evidence>
<feature type="domain" description="FecR N-terminal" evidence="3">
    <location>
        <begin position="10"/>
        <end position="51"/>
    </location>
</feature>
<dbReference type="AlphaFoldDB" id="A0A7X1G762"/>
<dbReference type="PIRSF" id="PIRSF018266">
    <property type="entry name" value="FecR"/>
    <property type="match status" value="1"/>
</dbReference>
<name>A0A7X1G762_9PSED</name>
<dbReference type="InterPro" id="IPR006860">
    <property type="entry name" value="FecR"/>
</dbReference>
<keyword evidence="1" id="KW-0812">Transmembrane</keyword>
<protein>
    <submittedName>
        <fullName evidence="4">FecR domain-containing protein</fullName>
    </submittedName>
</protein>
<proteinExistence type="predicted"/>
<dbReference type="RefSeq" id="WP_185794868.1">
    <property type="nucleotide sequence ID" value="NZ_JACMYH010000004.1"/>
</dbReference>
<feature type="transmembrane region" description="Helical" evidence="1">
    <location>
        <begin position="75"/>
        <end position="96"/>
    </location>
</feature>
<dbReference type="Proteomes" id="UP000546173">
    <property type="component" value="Unassembled WGS sequence"/>
</dbReference>
<gene>
    <name evidence="4" type="ORF">H7993_15020</name>
</gene>
<evidence type="ECO:0000259" key="2">
    <source>
        <dbReference type="Pfam" id="PF04773"/>
    </source>
</evidence>
<dbReference type="GO" id="GO:0016989">
    <property type="term" value="F:sigma factor antagonist activity"/>
    <property type="evidence" value="ECO:0007669"/>
    <property type="project" value="TreeGrafter"/>
</dbReference>